<evidence type="ECO:0000256" key="1">
    <source>
        <dbReference type="ARBA" id="ARBA00022737"/>
    </source>
</evidence>
<evidence type="ECO:0000313" key="7">
    <source>
        <dbReference type="Proteomes" id="UP000196368"/>
    </source>
</evidence>
<keyword evidence="7" id="KW-1185">Reference proteome</keyword>
<dbReference type="SUPFAM" id="SSF48452">
    <property type="entry name" value="TPR-like"/>
    <property type="match status" value="1"/>
</dbReference>
<feature type="repeat" description="TPR" evidence="3">
    <location>
        <begin position="89"/>
        <end position="122"/>
    </location>
</feature>
<dbReference type="PROSITE" id="PS50005">
    <property type="entry name" value="TPR"/>
    <property type="match status" value="2"/>
</dbReference>
<dbReference type="GO" id="GO:0046813">
    <property type="term" value="P:receptor-mediated virion attachment to host cell"/>
    <property type="evidence" value="ECO:0007669"/>
    <property type="project" value="TreeGrafter"/>
</dbReference>
<dbReference type="InterPro" id="IPR011990">
    <property type="entry name" value="TPR-like_helical_dom_sf"/>
</dbReference>
<evidence type="ECO:0000256" key="4">
    <source>
        <dbReference type="SAM" id="MobiDB-lite"/>
    </source>
</evidence>
<keyword evidence="2 3" id="KW-0802">TPR repeat</keyword>
<dbReference type="AlphaFoldDB" id="A0A1Y4DLW6"/>
<dbReference type="PANTHER" id="PTHR44858">
    <property type="entry name" value="TETRATRICOPEPTIDE REPEAT PROTEIN 6"/>
    <property type="match status" value="1"/>
</dbReference>
<keyword evidence="1" id="KW-0677">Repeat</keyword>
<feature type="compositionally biased region" description="Polar residues" evidence="4">
    <location>
        <begin position="204"/>
        <end position="219"/>
    </location>
</feature>
<feature type="repeat" description="TPR" evidence="3">
    <location>
        <begin position="20"/>
        <end position="53"/>
    </location>
</feature>
<accession>A0A1Y4DLW6</accession>
<evidence type="ECO:0000313" key="6">
    <source>
        <dbReference type="EMBL" id="OUO57290.1"/>
    </source>
</evidence>
<protein>
    <submittedName>
        <fullName evidence="6">Uncharacterized protein</fullName>
    </submittedName>
</protein>
<feature type="region of interest" description="Disordered" evidence="4">
    <location>
        <begin position="136"/>
        <end position="219"/>
    </location>
</feature>
<keyword evidence="5" id="KW-0732">Signal</keyword>
<evidence type="ECO:0000256" key="5">
    <source>
        <dbReference type="SAM" id="SignalP"/>
    </source>
</evidence>
<feature type="compositionally biased region" description="Low complexity" evidence="4">
    <location>
        <begin position="136"/>
        <end position="181"/>
    </location>
</feature>
<evidence type="ECO:0000256" key="2">
    <source>
        <dbReference type="ARBA" id="ARBA00022803"/>
    </source>
</evidence>
<reference evidence="7" key="1">
    <citation type="submission" date="2017-04" db="EMBL/GenBank/DDBJ databases">
        <title>Function of individual gut microbiota members based on whole genome sequencing of pure cultures obtained from chicken caecum.</title>
        <authorList>
            <person name="Medvecky M."/>
            <person name="Cejkova D."/>
            <person name="Polansky O."/>
            <person name="Karasova D."/>
            <person name="Kubasova T."/>
            <person name="Cizek A."/>
            <person name="Rychlik I."/>
        </authorList>
    </citation>
    <scope>NUCLEOTIDE SEQUENCE [LARGE SCALE GENOMIC DNA]</scope>
    <source>
        <strain evidence="7">An273</strain>
    </source>
</reference>
<gene>
    <name evidence="6" type="ORF">B5F75_00485</name>
</gene>
<dbReference type="OrthoDB" id="344446at2"/>
<organism evidence="6 7">
    <name type="scientific">Candidatus Avelusimicrobium gallicola</name>
    <dbReference type="NCBI Taxonomy" id="2562704"/>
    <lineage>
        <taxon>Bacteria</taxon>
        <taxon>Pseudomonadati</taxon>
        <taxon>Elusimicrobiota</taxon>
        <taxon>Elusimicrobia</taxon>
        <taxon>Elusimicrobiales</taxon>
        <taxon>Elusimicrobiaceae</taxon>
        <taxon>Candidatus Avelusimicrobium</taxon>
    </lineage>
</organism>
<dbReference type="Proteomes" id="UP000196368">
    <property type="component" value="Unassembled WGS sequence"/>
</dbReference>
<dbReference type="SMART" id="SM00028">
    <property type="entry name" value="TPR"/>
    <property type="match status" value="3"/>
</dbReference>
<dbReference type="GO" id="GO:0009279">
    <property type="term" value="C:cell outer membrane"/>
    <property type="evidence" value="ECO:0007669"/>
    <property type="project" value="TreeGrafter"/>
</dbReference>
<sequence>MKKFACLILLLAVNSAYAGVRADLRQGGKLYENKKYGQALSKYNEILQENPKNEDASFGAGAAAYYLKDYQAAEKSFEQTVQQQGELEQDALFNLGNAYYRAGNVKEAEKAYRQAIVKNPKDKEAIHNLQILLQQQQNQQNQNNQNQQNQDPNSSNQNQQNQNDQGASQDQQDQPSPSDLQDQMDKTDADRVMQMARENEYKKPTQTGSAQGSSVEKDW</sequence>
<feature type="compositionally biased region" description="Basic and acidic residues" evidence="4">
    <location>
        <begin position="183"/>
        <end position="203"/>
    </location>
</feature>
<dbReference type="PANTHER" id="PTHR44858:SF1">
    <property type="entry name" value="UDP-N-ACETYLGLUCOSAMINE--PEPTIDE N-ACETYLGLUCOSAMINYLTRANSFERASE SPINDLY-RELATED"/>
    <property type="match status" value="1"/>
</dbReference>
<name>A0A1Y4DLW6_9BACT</name>
<feature type="signal peptide" evidence="5">
    <location>
        <begin position="1"/>
        <end position="18"/>
    </location>
</feature>
<comment type="caution">
    <text evidence="6">The sequence shown here is derived from an EMBL/GenBank/DDBJ whole genome shotgun (WGS) entry which is preliminary data.</text>
</comment>
<dbReference type="RefSeq" id="WP_087286319.1">
    <property type="nucleotide sequence ID" value="NZ_NFJD01000001.1"/>
</dbReference>
<proteinExistence type="predicted"/>
<dbReference type="PROSITE" id="PS50293">
    <property type="entry name" value="TPR_REGION"/>
    <property type="match status" value="1"/>
</dbReference>
<feature type="chain" id="PRO_5013186882" evidence="5">
    <location>
        <begin position="19"/>
        <end position="219"/>
    </location>
</feature>
<dbReference type="InterPro" id="IPR050498">
    <property type="entry name" value="Ycf3"/>
</dbReference>
<dbReference type="EMBL" id="NFJD01000001">
    <property type="protein sequence ID" value="OUO57290.1"/>
    <property type="molecule type" value="Genomic_DNA"/>
</dbReference>
<dbReference type="Gene3D" id="1.25.40.10">
    <property type="entry name" value="Tetratricopeptide repeat domain"/>
    <property type="match status" value="1"/>
</dbReference>
<dbReference type="Pfam" id="PF13432">
    <property type="entry name" value="TPR_16"/>
    <property type="match status" value="1"/>
</dbReference>
<evidence type="ECO:0000256" key="3">
    <source>
        <dbReference type="PROSITE-ProRule" id="PRU00339"/>
    </source>
</evidence>
<dbReference type="InterPro" id="IPR019734">
    <property type="entry name" value="TPR_rpt"/>
</dbReference>